<dbReference type="GO" id="GO:0016757">
    <property type="term" value="F:glycosyltransferase activity"/>
    <property type="evidence" value="ECO:0007669"/>
    <property type="project" value="UniProtKB-KW"/>
</dbReference>
<dbReference type="AlphaFoldDB" id="A0A7X1FX50"/>
<dbReference type="Proteomes" id="UP000551327">
    <property type="component" value="Unassembled WGS sequence"/>
</dbReference>
<accession>A0A7X1FX50</accession>
<keyword evidence="5" id="KW-1185">Reference proteome</keyword>
<evidence type="ECO:0000259" key="3">
    <source>
        <dbReference type="Pfam" id="PF00534"/>
    </source>
</evidence>
<dbReference type="Pfam" id="PF00534">
    <property type="entry name" value="Glycos_transf_1"/>
    <property type="match status" value="1"/>
</dbReference>
<dbReference type="PANTHER" id="PTHR12526:SF510">
    <property type="entry name" value="D-INOSITOL 3-PHOSPHATE GLYCOSYLTRANSFERASE"/>
    <property type="match status" value="1"/>
</dbReference>
<protein>
    <submittedName>
        <fullName evidence="4">Glycosyltransferase family 4 protein</fullName>
    </submittedName>
</protein>
<organism evidence="4 5">
    <name type="scientific">Novosphingobium piscinae</name>
    <dbReference type="NCBI Taxonomy" id="1507448"/>
    <lineage>
        <taxon>Bacteria</taxon>
        <taxon>Pseudomonadati</taxon>
        <taxon>Pseudomonadota</taxon>
        <taxon>Alphaproteobacteria</taxon>
        <taxon>Sphingomonadales</taxon>
        <taxon>Sphingomonadaceae</taxon>
        <taxon>Novosphingobium</taxon>
    </lineage>
</organism>
<dbReference type="SUPFAM" id="SSF53756">
    <property type="entry name" value="UDP-Glycosyltransferase/glycogen phosphorylase"/>
    <property type="match status" value="1"/>
</dbReference>
<dbReference type="CDD" id="cd03801">
    <property type="entry name" value="GT4_PimA-like"/>
    <property type="match status" value="1"/>
</dbReference>
<reference evidence="4 5" key="1">
    <citation type="submission" date="2020-08" db="EMBL/GenBank/DDBJ databases">
        <title>The genome sequence of type strain Novosphingobium piscinae KCTC 42194.</title>
        <authorList>
            <person name="Liu Y."/>
        </authorList>
    </citation>
    <scope>NUCLEOTIDE SEQUENCE [LARGE SCALE GENOMIC DNA]</scope>
    <source>
        <strain evidence="4 5">KCTC 42194</strain>
    </source>
</reference>
<evidence type="ECO:0000313" key="4">
    <source>
        <dbReference type="EMBL" id="MBC2667972.1"/>
    </source>
</evidence>
<evidence type="ECO:0000256" key="2">
    <source>
        <dbReference type="ARBA" id="ARBA00022679"/>
    </source>
</evidence>
<proteinExistence type="predicted"/>
<evidence type="ECO:0000256" key="1">
    <source>
        <dbReference type="ARBA" id="ARBA00022676"/>
    </source>
</evidence>
<dbReference type="EMBL" id="JACLAX010000002">
    <property type="protein sequence ID" value="MBC2667972.1"/>
    <property type="molecule type" value="Genomic_DNA"/>
</dbReference>
<evidence type="ECO:0000313" key="5">
    <source>
        <dbReference type="Proteomes" id="UP000551327"/>
    </source>
</evidence>
<keyword evidence="2 4" id="KW-0808">Transferase</keyword>
<comment type="caution">
    <text evidence="4">The sequence shown here is derived from an EMBL/GenBank/DDBJ whole genome shotgun (WGS) entry which is preliminary data.</text>
</comment>
<keyword evidence="1" id="KW-0328">Glycosyltransferase</keyword>
<dbReference type="RefSeq" id="WP_185677871.1">
    <property type="nucleotide sequence ID" value="NZ_JACLAX010000002.1"/>
</dbReference>
<sequence>MEQDDAASTRTWLIAAAFFTAPQNQWIDDFVPAPRRHRFSKIPSQSAELNWHNRKTRYSGLSQWASHWEHGKRIFAQLGRQDGIITVFPPLALVAAVRKLLYRRRNPLVAYCFNVGAAPGVLRRVIGRIAFRACDAIVVHSSAEITLVNKWFAVDPARIHFLPLQCGVLKPRPSEQGEPYVVAMGSANRDYPVLIEAAARTGIRTIIVAAPRILEGLNQPDNVEFLHGLSMEDCRSLVAGARFSVIPLTDGEASSGQITLVEAMRLGCPTIATSTIGTVDYVRDGATGFLVPPGDPAVLAEAMRRLWDDDELREGVAQRARAYAEAELSDEAAGRRLSALLDRLVDQERA</sequence>
<name>A0A7X1FX50_9SPHN</name>
<dbReference type="Gene3D" id="3.40.50.2000">
    <property type="entry name" value="Glycogen Phosphorylase B"/>
    <property type="match status" value="2"/>
</dbReference>
<feature type="domain" description="Glycosyl transferase family 1" evidence="3">
    <location>
        <begin position="215"/>
        <end position="321"/>
    </location>
</feature>
<gene>
    <name evidence="4" type="ORF">H7F53_02290</name>
</gene>
<dbReference type="PANTHER" id="PTHR12526">
    <property type="entry name" value="GLYCOSYLTRANSFERASE"/>
    <property type="match status" value="1"/>
</dbReference>
<dbReference type="InterPro" id="IPR001296">
    <property type="entry name" value="Glyco_trans_1"/>
</dbReference>